<dbReference type="InterPro" id="IPR007788">
    <property type="entry name" value="QCT"/>
</dbReference>
<dbReference type="PANTHER" id="PTHR31270:SF1">
    <property type="entry name" value="GLUTAMINYL-PEPTIDE CYCLOTRANSFERASE"/>
    <property type="match status" value="1"/>
</dbReference>
<comment type="caution">
    <text evidence="1">The sequence shown here is derived from an EMBL/GenBank/DDBJ whole genome shotgun (WGS) entry which is preliminary data.</text>
</comment>
<dbReference type="Pfam" id="PF05096">
    <property type="entry name" value="Glu_cyclase_2"/>
    <property type="match status" value="1"/>
</dbReference>
<reference evidence="1" key="1">
    <citation type="submission" date="2017-08" db="EMBL/GenBank/DDBJ databases">
        <authorList>
            <person name="Polle J.E."/>
            <person name="Barry K."/>
            <person name="Cushman J."/>
            <person name="Schmutz J."/>
            <person name="Tran D."/>
            <person name="Hathwaick L.T."/>
            <person name="Yim W.C."/>
            <person name="Jenkins J."/>
            <person name="Mckie-Krisberg Z.M."/>
            <person name="Prochnik S."/>
            <person name="Lindquist E."/>
            <person name="Dockter R.B."/>
            <person name="Adam C."/>
            <person name="Molina H."/>
            <person name="Bunkerborg J."/>
            <person name="Jin E."/>
            <person name="Buchheim M."/>
            <person name="Magnuson J."/>
        </authorList>
    </citation>
    <scope>NUCLEOTIDE SEQUENCE</scope>
    <source>
        <strain evidence="1">CCAP 19/18</strain>
    </source>
</reference>
<gene>
    <name evidence="1" type="ORF">DUNSADRAFT_11052</name>
</gene>
<name>A0ABQ7GEA1_DUNSA</name>
<dbReference type="Proteomes" id="UP000815325">
    <property type="component" value="Unassembled WGS sequence"/>
</dbReference>
<protein>
    <submittedName>
        <fullName evidence="1">Glutamine cyclotransferase family protein</fullName>
    </submittedName>
</protein>
<accession>A0ABQ7GEA1</accession>
<keyword evidence="2" id="KW-1185">Reference proteome</keyword>
<organism evidence="1 2">
    <name type="scientific">Dunaliella salina</name>
    <name type="common">Green alga</name>
    <name type="synonym">Protococcus salinus</name>
    <dbReference type="NCBI Taxonomy" id="3046"/>
    <lineage>
        <taxon>Eukaryota</taxon>
        <taxon>Viridiplantae</taxon>
        <taxon>Chlorophyta</taxon>
        <taxon>core chlorophytes</taxon>
        <taxon>Chlorophyceae</taxon>
        <taxon>CS clade</taxon>
        <taxon>Chlamydomonadales</taxon>
        <taxon>Dunaliellaceae</taxon>
        <taxon>Dunaliella</taxon>
    </lineage>
</organism>
<evidence type="ECO:0000313" key="1">
    <source>
        <dbReference type="EMBL" id="KAF5832902.1"/>
    </source>
</evidence>
<proteinExistence type="predicted"/>
<dbReference type="EMBL" id="MU069842">
    <property type="protein sequence ID" value="KAF5832902.1"/>
    <property type="molecule type" value="Genomic_DNA"/>
</dbReference>
<dbReference type="PANTHER" id="PTHR31270">
    <property type="entry name" value="GLUTAMINYL-PEPTIDE CYCLOTRANSFERASE"/>
    <property type="match status" value="1"/>
</dbReference>
<sequence length="330" mass="37193">MGSVKKLKRVQNKGHNVGQMPLISPFRRKEAVAVMVAVPLLWLLLMSFMHSAGRAKAEQPTVMGYAVVESFPHDPLAFTQGLEFEQLCANGQACTDTLWESTGLYGRSVVRQVELQSGKVLQEQHLERRQFGEGLTKIGSHVYSLTWRTGTIIKWEVKGGVLSKVGELKGPLRDGWGLTTDGKLLLATDSSATLFYIDPDTMQVVRTQLITDAGRPIRWLNELELIEGELWANVWMTECIARIDLQTGGVTHWMLLHGLKQGLRRSHPSLRTDVLNGIAYDRAKKRIFVTGKKWPVLFEIEPKMTHEPDNAALRHVPHTLEHARHRCIPK</sequence>
<dbReference type="SUPFAM" id="SSF63825">
    <property type="entry name" value="YWTD domain"/>
    <property type="match status" value="1"/>
</dbReference>
<evidence type="ECO:0000313" key="2">
    <source>
        <dbReference type="Proteomes" id="UP000815325"/>
    </source>
</evidence>